<feature type="compositionally biased region" description="Basic residues" evidence="1">
    <location>
        <begin position="289"/>
        <end position="303"/>
    </location>
</feature>
<evidence type="ECO:0000259" key="3">
    <source>
        <dbReference type="PROSITE" id="PS50229"/>
    </source>
</evidence>
<dbReference type="InterPro" id="IPR033927">
    <property type="entry name" value="WASPfam_EVH1"/>
</dbReference>
<dbReference type="PROSITE" id="PS50229">
    <property type="entry name" value="WH1"/>
    <property type="match status" value="1"/>
</dbReference>
<reference evidence="4" key="1">
    <citation type="submission" date="2014-01" db="EMBL/GenBank/DDBJ databases">
        <title>The genome of the white-rot fungus Pycnoporus cinnabarinus: a basidiomycete model with a versatile arsenal for lignocellulosic biomass breakdown.</title>
        <authorList>
            <person name="Levasseur A."/>
            <person name="Lomascolo A."/>
            <person name="Ruiz-Duenas F.J."/>
            <person name="Uzan E."/>
            <person name="Piumi F."/>
            <person name="Kues U."/>
            <person name="Ram A.F.J."/>
            <person name="Murat C."/>
            <person name="Haon M."/>
            <person name="Benoit I."/>
            <person name="Arfi Y."/>
            <person name="Chevret D."/>
            <person name="Drula E."/>
            <person name="Kwon M.J."/>
            <person name="Gouret P."/>
            <person name="Lesage-Meessen L."/>
            <person name="Lombard V."/>
            <person name="Mariette J."/>
            <person name="Noirot C."/>
            <person name="Park J."/>
            <person name="Patyshakuliyeva A."/>
            <person name="Wieneger R.A.B."/>
            <person name="Wosten H.A.B."/>
            <person name="Martin F."/>
            <person name="Coutinho P.M."/>
            <person name="de Vries R."/>
            <person name="Martinez A.T."/>
            <person name="Klopp C."/>
            <person name="Pontarotti P."/>
            <person name="Henrissat B."/>
            <person name="Record E."/>
        </authorList>
    </citation>
    <scope>NUCLEOTIDE SEQUENCE [LARGE SCALE GENOMIC DNA]</scope>
    <source>
        <strain evidence="4">BRFM137</strain>
    </source>
</reference>
<feature type="domain" description="WH1" evidence="3">
    <location>
        <begin position="32"/>
        <end position="161"/>
    </location>
</feature>
<dbReference type="SUPFAM" id="SSF50729">
    <property type="entry name" value="PH domain-like"/>
    <property type="match status" value="1"/>
</dbReference>
<protein>
    <recommendedName>
        <fullName evidence="6">WH1 domain-containing protein</fullName>
    </recommendedName>
</protein>
<evidence type="ECO:0000313" key="5">
    <source>
        <dbReference type="Proteomes" id="UP000029665"/>
    </source>
</evidence>
<dbReference type="EMBL" id="CCBP010000021">
    <property type="protein sequence ID" value="CDO68594.1"/>
    <property type="molecule type" value="Genomic_DNA"/>
</dbReference>
<gene>
    <name evidence="4" type="ORF">BN946_scf184996.g25</name>
</gene>
<proteinExistence type="predicted"/>
<dbReference type="CDD" id="cd01205">
    <property type="entry name" value="EVH1_WASP-like"/>
    <property type="match status" value="1"/>
</dbReference>
<dbReference type="SMART" id="SM00461">
    <property type="entry name" value="WH1"/>
    <property type="match status" value="1"/>
</dbReference>
<evidence type="ECO:0000256" key="1">
    <source>
        <dbReference type="SAM" id="MobiDB-lite"/>
    </source>
</evidence>
<evidence type="ECO:0000259" key="2">
    <source>
        <dbReference type="PROSITE" id="PS50108"/>
    </source>
</evidence>
<dbReference type="PROSITE" id="PS50108">
    <property type="entry name" value="CRIB"/>
    <property type="match status" value="1"/>
</dbReference>
<dbReference type="STRING" id="5643.A0A060S8I5"/>
<dbReference type="InterPro" id="IPR000095">
    <property type="entry name" value="CRIB_dom"/>
</dbReference>
<feature type="domain" description="CRIB" evidence="2">
    <location>
        <begin position="197"/>
        <end position="212"/>
    </location>
</feature>
<dbReference type="OMA" id="MFGFRFD"/>
<dbReference type="OrthoDB" id="8963340at2759"/>
<sequence>MAQSFIPRSPAATISSLASGPEDIKRQVLSYLPPDSKVLATASARIYHSAFNAAPDAWTFTGLRGMLVFGRNQISIHPDRPFALGEGATSIEQSYWFRLVDLDSGKGIVWFHQIPPNLDYQADKPFFHVFSGCSRMFGFRFDEDLDAEHFLKRVTSRIQITAPGTPKSKANMTKSTSPSTRTRTVFPVPRRISPSMISSPSPGTFMHVAHLGVDSEGYIDASPNVEQGWTMILEELQGYGVSEKMVSQDLDFVEGFLAGAKAKLVQELQNTPATSPAMMTRTPTVASGKKGRFMMPRRKATNA</sequence>
<dbReference type="AlphaFoldDB" id="A0A060S8I5"/>
<evidence type="ECO:0008006" key="6">
    <source>
        <dbReference type="Google" id="ProtNLM"/>
    </source>
</evidence>
<dbReference type="Proteomes" id="UP000029665">
    <property type="component" value="Unassembled WGS sequence"/>
</dbReference>
<feature type="region of interest" description="Disordered" evidence="1">
    <location>
        <begin position="274"/>
        <end position="303"/>
    </location>
</feature>
<feature type="region of interest" description="Disordered" evidence="1">
    <location>
        <begin position="163"/>
        <end position="183"/>
    </location>
</feature>
<dbReference type="Gene3D" id="3.90.810.10">
    <property type="entry name" value="CRIB domain"/>
    <property type="match status" value="1"/>
</dbReference>
<accession>A0A060S8I5</accession>
<dbReference type="HOGENOM" id="CLU_015385_2_0_1"/>
<comment type="caution">
    <text evidence="4">The sequence shown here is derived from an EMBL/GenBank/DDBJ whole genome shotgun (WGS) entry which is preliminary data.</text>
</comment>
<dbReference type="InterPro" id="IPR000697">
    <property type="entry name" value="WH1/EVH1_dom"/>
</dbReference>
<dbReference type="InterPro" id="IPR036936">
    <property type="entry name" value="CRIB_dom_sf"/>
</dbReference>
<evidence type="ECO:0000313" key="4">
    <source>
        <dbReference type="EMBL" id="CDO68594.1"/>
    </source>
</evidence>
<dbReference type="Gene3D" id="2.30.29.30">
    <property type="entry name" value="Pleckstrin-homology domain (PH domain)/Phosphotyrosine-binding domain (PTB)"/>
    <property type="match status" value="1"/>
</dbReference>
<dbReference type="Pfam" id="PF00568">
    <property type="entry name" value="WH1"/>
    <property type="match status" value="1"/>
</dbReference>
<keyword evidence="5" id="KW-1185">Reference proteome</keyword>
<dbReference type="InterPro" id="IPR011993">
    <property type="entry name" value="PH-like_dom_sf"/>
</dbReference>
<name>A0A060S8I5_PYCCI</name>
<feature type="compositionally biased region" description="Low complexity" evidence="1">
    <location>
        <begin position="173"/>
        <end position="183"/>
    </location>
</feature>
<organism evidence="4 5">
    <name type="scientific">Pycnoporus cinnabarinus</name>
    <name type="common">Cinnabar-red polypore</name>
    <name type="synonym">Trametes cinnabarina</name>
    <dbReference type="NCBI Taxonomy" id="5643"/>
    <lineage>
        <taxon>Eukaryota</taxon>
        <taxon>Fungi</taxon>
        <taxon>Dikarya</taxon>
        <taxon>Basidiomycota</taxon>
        <taxon>Agaricomycotina</taxon>
        <taxon>Agaricomycetes</taxon>
        <taxon>Polyporales</taxon>
        <taxon>Polyporaceae</taxon>
        <taxon>Trametes</taxon>
    </lineage>
</organism>